<feature type="compositionally biased region" description="Basic and acidic residues" evidence="1">
    <location>
        <begin position="99"/>
        <end position="109"/>
    </location>
</feature>
<protein>
    <submittedName>
        <fullName evidence="3">VOC family protein</fullName>
    </submittedName>
</protein>
<gene>
    <name evidence="3" type="ORF">JE024_36520</name>
</gene>
<sequence length="183" mass="19744">MRVRVKDFDHLVLNVRDVERSLKFYCGSLDLEPARVDESNVGPRIALSAAQAADKTHAHKRHRRGVVRAGHGRHSSPPTCFRAPAPCTSSGSSVGRPDGGGRESRRACPQERSSWLSFRPDLVDGPLTVGGCAADAAGVLRVSQGLVRGVGSRCRALARRSADARDRHTSLTGCWEQPGRLCV</sequence>
<proteinExistence type="predicted"/>
<comment type="caution">
    <text evidence="3">The sequence shown here is derived from an EMBL/GenBank/DDBJ whole genome shotgun (WGS) entry which is preliminary data.</text>
</comment>
<dbReference type="EMBL" id="JAFEJA010000002">
    <property type="protein sequence ID" value="MBM9624087.1"/>
    <property type="molecule type" value="Genomic_DNA"/>
</dbReference>
<evidence type="ECO:0000313" key="3">
    <source>
        <dbReference type="EMBL" id="MBM9624087.1"/>
    </source>
</evidence>
<evidence type="ECO:0000313" key="4">
    <source>
        <dbReference type="Proteomes" id="UP000664109"/>
    </source>
</evidence>
<organism evidence="3 4">
    <name type="scientific">Streptomyces zhihengii</name>
    <dbReference type="NCBI Taxonomy" id="1818004"/>
    <lineage>
        <taxon>Bacteria</taxon>
        <taxon>Bacillati</taxon>
        <taxon>Actinomycetota</taxon>
        <taxon>Actinomycetes</taxon>
        <taxon>Kitasatosporales</taxon>
        <taxon>Streptomycetaceae</taxon>
        <taxon>Streptomyces</taxon>
    </lineage>
</organism>
<name>A0ABS2V4H0_9ACTN</name>
<evidence type="ECO:0000259" key="2">
    <source>
        <dbReference type="Pfam" id="PF00903"/>
    </source>
</evidence>
<dbReference type="Gene3D" id="3.10.180.10">
    <property type="entry name" value="2,3-Dihydroxybiphenyl 1,2-Dioxygenase, domain 1"/>
    <property type="match status" value="1"/>
</dbReference>
<dbReference type="Pfam" id="PF00903">
    <property type="entry name" value="Glyoxalase"/>
    <property type="match status" value="1"/>
</dbReference>
<reference evidence="3 4" key="1">
    <citation type="journal article" date="2016" name="Arch. Microbiol.">
        <title>Streptomyces zhihengii sp. nov., isolated from rhizospheric soil of Psammosilene tunicoides.</title>
        <authorList>
            <person name="Huang M.J."/>
            <person name="Fei J.J."/>
            <person name="Salam N."/>
            <person name="Kim C.J."/>
            <person name="Hozzein W.N."/>
            <person name="Xiao M."/>
            <person name="Huang H.Q."/>
            <person name="Li W.J."/>
        </authorList>
    </citation>
    <scope>NUCLEOTIDE SEQUENCE [LARGE SCALE GENOMIC DNA]</scope>
    <source>
        <strain evidence="3 4">YIM T102</strain>
    </source>
</reference>
<evidence type="ECO:0000256" key="1">
    <source>
        <dbReference type="SAM" id="MobiDB-lite"/>
    </source>
</evidence>
<dbReference type="InterPro" id="IPR029068">
    <property type="entry name" value="Glyas_Bleomycin-R_OHBP_Dase"/>
</dbReference>
<feature type="domain" description="Glyoxalase/fosfomycin resistance/dioxygenase" evidence="2">
    <location>
        <begin position="8"/>
        <end position="60"/>
    </location>
</feature>
<dbReference type="RefSeq" id="WP_205378131.1">
    <property type="nucleotide sequence ID" value="NZ_JAFEJA010000002.1"/>
</dbReference>
<keyword evidence="4" id="KW-1185">Reference proteome</keyword>
<dbReference type="InterPro" id="IPR004360">
    <property type="entry name" value="Glyas_Fos-R_dOase_dom"/>
</dbReference>
<dbReference type="SUPFAM" id="SSF54593">
    <property type="entry name" value="Glyoxalase/Bleomycin resistance protein/Dihydroxybiphenyl dioxygenase"/>
    <property type="match status" value="1"/>
</dbReference>
<feature type="compositionally biased region" description="Basic residues" evidence="1">
    <location>
        <begin position="57"/>
        <end position="74"/>
    </location>
</feature>
<accession>A0ABS2V4H0</accession>
<feature type="region of interest" description="Disordered" evidence="1">
    <location>
        <begin position="54"/>
        <end position="110"/>
    </location>
</feature>
<dbReference type="Proteomes" id="UP000664109">
    <property type="component" value="Unassembled WGS sequence"/>
</dbReference>